<organism evidence="1 2">
    <name type="scientific">Faecalibacillus intestinalis</name>
    <dbReference type="NCBI Taxonomy" id="1982626"/>
    <lineage>
        <taxon>Bacteria</taxon>
        <taxon>Bacillati</taxon>
        <taxon>Bacillota</taxon>
        <taxon>Erysipelotrichia</taxon>
        <taxon>Erysipelotrichales</taxon>
        <taxon>Coprobacillaceae</taxon>
        <taxon>Faecalibacillus</taxon>
    </lineage>
</organism>
<dbReference type="SUPFAM" id="SSF53795">
    <property type="entry name" value="PEP carboxykinase-like"/>
    <property type="match status" value="1"/>
</dbReference>
<dbReference type="Proteomes" id="UP000593842">
    <property type="component" value="Chromosome"/>
</dbReference>
<name>A0A7I8DZC2_9FIRM</name>
<sequence length="596" mass="68827">MGNLIGGKDDKMSYKFKITRGNAILNFSEEYCQSRCELIESESFARVLKGYVHDIKRKKTTAYEYLREVQKESIDIVDDLRTVFRLLLVMDPKELASIYPKFAPYFRDMDEFTQVIEDVYLFWRRLQRYSVVYNEESRGGYQNVQFADAQVNFEALVLSVYRSIKNKCIGQSENVLRQITAGVNAGLRVSNMRSFLPYEYRCLDNIPFIESVIIHPPFITYSKRNKRDGVFPETKKNPIEDLKFDQDQWFCYPAKVGDLLCFVYFNVAYMAQGVTLCNLFQLATEEEYRNRKPDMIYVYGYEDGKKHQYFYQDDENDMMVALLSANDEFDYFGYMKKMMLTLHNVRKINKKQLPVHGAMVQITLQSGETKNIVVMGDSGAGKSETIEQIKVYGAAYIRDLITVYDDMGLLSLDEKGTVKTSGTEIGAFVRLDDLDAGYSFKELDRSVFMNPDKVNARIVIPITEYKDVVAKHDVDMFLYANNYEENGDSLSFFDNVDDALKVFRAGNRMAKGTTTEYGLVGSYFANPFGPVQRQDQCEPLLQDYFQRMFDQGVKVGQLRTRLGIKGNEHNGPKEAATEILKYITGEKELKMLEDDE</sequence>
<proteinExistence type="predicted"/>
<evidence type="ECO:0000313" key="1">
    <source>
        <dbReference type="EMBL" id="BCL58007.1"/>
    </source>
</evidence>
<reference evidence="2" key="1">
    <citation type="submission" date="2020-09" db="EMBL/GenBank/DDBJ databases">
        <title>Complete genome sequencing of Faecalibacillus intestinalis strain 14EGH31.</title>
        <authorList>
            <person name="Sakamoto M."/>
            <person name="Murakami T."/>
            <person name="Mori H."/>
        </authorList>
    </citation>
    <scope>NUCLEOTIDE SEQUENCE [LARGE SCALE GENOMIC DNA]</scope>
    <source>
        <strain evidence="2">14EGH31</strain>
    </source>
</reference>
<evidence type="ECO:0000313" key="2">
    <source>
        <dbReference type="Proteomes" id="UP000593842"/>
    </source>
</evidence>
<dbReference type="AlphaFoldDB" id="A0A7I8DZC2"/>
<gene>
    <name evidence="1" type="ORF">Fi14EGH31_17190</name>
</gene>
<protein>
    <recommendedName>
        <fullName evidence="3">Phosphoenolpyruvate carboxykinase</fullName>
    </recommendedName>
</protein>
<dbReference type="EMBL" id="AP024085">
    <property type="protein sequence ID" value="BCL58007.1"/>
    <property type="molecule type" value="Genomic_DNA"/>
</dbReference>
<evidence type="ECO:0008006" key="3">
    <source>
        <dbReference type="Google" id="ProtNLM"/>
    </source>
</evidence>
<accession>A0A7I8DZC2</accession>
<dbReference type="KEGG" id="fit:Fi14EGH31_17190"/>